<sequence>MTIFIEAQQLSNLTNYVGLVTSVQRWLNRTDLQDDVPDFIRLAEARFRRVLVMPDQEVAVTVTPAASVPLPVDFDSMRSLGIPGYAPMDQVSPANFTALPLNPDGMPMIAQPTKFMIAAGAMQFWPAPDKAYAVNMVYRVNLPSLGPSLDSNWLLAKHPDVYLYGTILQAEAYGWNDERVPLIKAALDEALGEVMQSGTRQRYGAGPLSMKPATSERIGLLR</sequence>
<dbReference type="Proteomes" id="UP000032305">
    <property type="component" value="Unassembled WGS sequence"/>
</dbReference>
<dbReference type="eggNOG" id="ENOG5032ZCW">
    <property type="taxonomic scope" value="Bacteria"/>
</dbReference>
<keyword evidence="3" id="KW-1185">Reference proteome</keyword>
<dbReference type="EMBL" id="BBPI01000068">
    <property type="protein sequence ID" value="GAM01746.1"/>
    <property type="molecule type" value="Genomic_DNA"/>
</dbReference>
<evidence type="ECO:0000256" key="1">
    <source>
        <dbReference type="SAM" id="MobiDB-lite"/>
    </source>
</evidence>
<protein>
    <recommendedName>
        <fullName evidence="4">Constituent protein</fullName>
    </recommendedName>
</protein>
<reference evidence="2 3" key="1">
    <citation type="submission" date="2014-11" db="EMBL/GenBank/DDBJ databases">
        <title>Whole genome shotgun sequence of Sphingomonas parapaucimobilis NBRC 15100.</title>
        <authorList>
            <person name="Katano-Makiyama Y."/>
            <person name="Hosoyama A."/>
            <person name="Hashimoto M."/>
            <person name="Hosoyama Y."/>
            <person name="Noguchi M."/>
            <person name="Numata M."/>
            <person name="Tsuchikane K."/>
            <person name="Hirakata S."/>
            <person name="Uohara A."/>
            <person name="Shimodaira J."/>
            <person name="Ohji S."/>
            <person name="Ichikawa N."/>
            <person name="Kimura A."/>
            <person name="Yamazoe A."/>
            <person name="Fujita N."/>
        </authorList>
    </citation>
    <scope>NUCLEOTIDE SEQUENCE [LARGE SCALE GENOMIC DNA]</scope>
    <source>
        <strain evidence="2 3">NBRC 15100</strain>
    </source>
</reference>
<comment type="caution">
    <text evidence="2">The sequence shown here is derived from an EMBL/GenBank/DDBJ whole genome shotgun (WGS) entry which is preliminary data.</text>
</comment>
<accession>A0A0A1W9F5</accession>
<evidence type="ECO:0000313" key="2">
    <source>
        <dbReference type="EMBL" id="GAM01746.1"/>
    </source>
</evidence>
<organism evidence="2 3">
    <name type="scientific">Sphingomonas parapaucimobilis NBRC 15100</name>
    <dbReference type="NCBI Taxonomy" id="1219049"/>
    <lineage>
        <taxon>Bacteria</taxon>
        <taxon>Pseudomonadati</taxon>
        <taxon>Pseudomonadota</taxon>
        <taxon>Alphaproteobacteria</taxon>
        <taxon>Sphingomonadales</taxon>
        <taxon>Sphingomonadaceae</taxon>
        <taxon>Sphingomonas</taxon>
    </lineage>
</organism>
<evidence type="ECO:0008006" key="4">
    <source>
        <dbReference type="Google" id="ProtNLM"/>
    </source>
</evidence>
<dbReference type="OrthoDB" id="7366738at2"/>
<dbReference type="RefSeq" id="WP_042488943.1">
    <property type="nucleotide sequence ID" value="NZ_BBPI01000068.1"/>
</dbReference>
<dbReference type="AlphaFoldDB" id="A0A0A1W9F5"/>
<dbReference type="Pfam" id="PF24175">
    <property type="entry name" value="SU10_adaptor"/>
    <property type="match status" value="1"/>
</dbReference>
<gene>
    <name evidence="2" type="ORF">SP5_068_01140</name>
</gene>
<name>A0A0A1W9F5_9SPHN</name>
<proteinExistence type="predicted"/>
<dbReference type="InterPro" id="IPR056209">
    <property type="entry name" value="SU10_adaptor"/>
</dbReference>
<evidence type="ECO:0000313" key="3">
    <source>
        <dbReference type="Proteomes" id="UP000032305"/>
    </source>
</evidence>
<feature type="region of interest" description="Disordered" evidence="1">
    <location>
        <begin position="202"/>
        <end position="222"/>
    </location>
</feature>